<dbReference type="PANTHER" id="PTHR37038">
    <property type="entry name" value="TRANSCRIPTIONAL REGULATOR-RELATED"/>
    <property type="match status" value="1"/>
</dbReference>
<name>A0A4S2BAE3_9LACO</name>
<gene>
    <name evidence="2" type="ORF">E5351_09070</name>
</gene>
<feature type="domain" description="HTH cro/C1-type" evidence="1">
    <location>
        <begin position="7"/>
        <end position="61"/>
    </location>
</feature>
<sequence length="283" mass="33197">MTIGELLKEYRLKKGLTQKQFADGIVSTSYYSKVEKDGHRITAEDLIAVLEHNGIPLWSFFKNLTLKGDFEHYRNLSIEEEALDAYYRSDKKQLEVLKEEIDKSHLPNKNELYLSISGWIECMKTNDDEPDIQVREDLKNQIFNMPSINLNKLTLFCNFMEFYDLDSNFFITKQAINKFIDTKEVDIQEVLLSIIGNLLYLSIKEGNYNYTDYLLQNSKKISIKPRLFLEKELIAFYQNLIDYHFNKKQVYIENCKDITHSIKLAGMDEYSHALNGVITKYTS</sequence>
<dbReference type="Proteomes" id="UP000309117">
    <property type="component" value="Unassembled WGS sequence"/>
</dbReference>
<organism evidence="2 3">
    <name type="scientific">Lactobacillus intestinalis</name>
    <dbReference type="NCBI Taxonomy" id="151781"/>
    <lineage>
        <taxon>Bacteria</taxon>
        <taxon>Bacillati</taxon>
        <taxon>Bacillota</taxon>
        <taxon>Bacilli</taxon>
        <taxon>Lactobacillales</taxon>
        <taxon>Lactobacillaceae</taxon>
        <taxon>Lactobacillus</taxon>
    </lineage>
</organism>
<dbReference type="PROSITE" id="PS50943">
    <property type="entry name" value="HTH_CROC1"/>
    <property type="match status" value="1"/>
</dbReference>
<dbReference type="InterPro" id="IPR010057">
    <property type="entry name" value="Transcription_activator_Rgg_C"/>
</dbReference>
<accession>A0A4S2BAE3</accession>
<dbReference type="InterPro" id="IPR010982">
    <property type="entry name" value="Lambda_DNA-bd_dom_sf"/>
</dbReference>
<dbReference type="Gene3D" id="1.10.260.40">
    <property type="entry name" value="lambda repressor-like DNA-binding domains"/>
    <property type="match status" value="1"/>
</dbReference>
<dbReference type="InterPro" id="IPR053163">
    <property type="entry name" value="HTH-type_regulator_Rgg"/>
</dbReference>
<proteinExistence type="predicted"/>
<reference evidence="2 3" key="1">
    <citation type="submission" date="2019-04" db="EMBL/GenBank/DDBJ databases">
        <title>Microbes associate with the intestines of laboratory mice.</title>
        <authorList>
            <person name="Navarre W."/>
            <person name="Wong E."/>
            <person name="Huang K."/>
            <person name="Tropini C."/>
            <person name="Ng K."/>
            <person name="Yu B."/>
        </authorList>
    </citation>
    <scope>NUCLEOTIDE SEQUENCE [LARGE SCALE GENOMIC DNA]</scope>
    <source>
        <strain evidence="2 3">NM61_E11</strain>
    </source>
</reference>
<dbReference type="Pfam" id="PF01381">
    <property type="entry name" value="HTH_3"/>
    <property type="match status" value="1"/>
</dbReference>
<dbReference type="SMART" id="SM00530">
    <property type="entry name" value="HTH_XRE"/>
    <property type="match status" value="1"/>
</dbReference>
<evidence type="ECO:0000313" key="3">
    <source>
        <dbReference type="Proteomes" id="UP000309117"/>
    </source>
</evidence>
<evidence type="ECO:0000259" key="1">
    <source>
        <dbReference type="PROSITE" id="PS50943"/>
    </source>
</evidence>
<dbReference type="EMBL" id="SRYV01000019">
    <property type="protein sequence ID" value="TGY11307.1"/>
    <property type="molecule type" value="Genomic_DNA"/>
</dbReference>
<dbReference type="InterPro" id="IPR001387">
    <property type="entry name" value="Cro/C1-type_HTH"/>
</dbReference>
<dbReference type="RefSeq" id="WP_004039763.1">
    <property type="nucleotide sequence ID" value="NZ_AQFR02000003.1"/>
</dbReference>
<comment type="caution">
    <text evidence="2">The sequence shown here is derived from an EMBL/GenBank/DDBJ whole genome shotgun (WGS) entry which is preliminary data.</text>
</comment>
<protein>
    <submittedName>
        <fullName evidence="2">Rgg/GadR/MutR family transcriptional regulator</fullName>
    </submittedName>
</protein>
<dbReference type="CDD" id="cd00093">
    <property type="entry name" value="HTH_XRE"/>
    <property type="match status" value="1"/>
</dbReference>
<dbReference type="AlphaFoldDB" id="A0A4S2BAE3"/>
<dbReference type="Pfam" id="PF21259">
    <property type="entry name" value="Rgg_C"/>
    <property type="match status" value="1"/>
</dbReference>
<dbReference type="GO" id="GO:0003677">
    <property type="term" value="F:DNA binding"/>
    <property type="evidence" value="ECO:0007669"/>
    <property type="project" value="InterPro"/>
</dbReference>
<dbReference type="SUPFAM" id="SSF47413">
    <property type="entry name" value="lambda repressor-like DNA-binding domains"/>
    <property type="match status" value="1"/>
</dbReference>
<evidence type="ECO:0000313" key="2">
    <source>
        <dbReference type="EMBL" id="TGY11307.1"/>
    </source>
</evidence>